<feature type="transmembrane region" description="Helical" evidence="1">
    <location>
        <begin position="6"/>
        <end position="26"/>
    </location>
</feature>
<sequence>MSFYPFISFCVVTTILKSIGCFINLGKRRSKSSAERGWVCGGFQPRAANWRTAIDTLCPVSAGNSTWVAFVAWKALPFFGTPKRDSPHPLKAQLASNKVIIYIAEKKKKVKISKNPQSRNFPAVSPVGKLVRIKVFICTPMRELSLVVARGHFTHSGGVLVSNLSSTVFFRSGYRSNDYNPKRLPYIGGITRRGLLASPPNPTTLKRAKVFICTPMRELSLVVARGHFTHSGGVLVSNLSSTVFFRSGYRSNDYNPKRLPYIGGITRRGLLASPPNPTTLKRAKCPKLPIVIIAYAKFSYLDIFET</sequence>
<gene>
    <name evidence="2" type="ORF">M5K25_005870</name>
</gene>
<organism evidence="2 3">
    <name type="scientific">Dendrobium thyrsiflorum</name>
    <name type="common">Pinecone-like raceme dendrobium</name>
    <name type="synonym">Orchid</name>
    <dbReference type="NCBI Taxonomy" id="117978"/>
    <lineage>
        <taxon>Eukaryota</taxon>
        <taxon>Viridiplantae</taxon>
        <taxon>Streptophyta</taxon>
        <taxon>Embryophyta</taxon>
        <taxon>Tracheophyta</taxon>
        <taxon>Spermatophyta</taxon>
        <taxon>Magnoliopsida</taxon>
        <taxon>Liliopsida</taxon>
        <taxon>Asparagales</taxon>
        <taxon>Orchidaceae</taxon>
        <taxon>Epidendroideae</taxon>
        <taxon>Malaxideae</taxon>
        <taxon>Dendrobiinae</taxon>
        <taxon>Dendrobium</taxon>
    </lineage>
</organism>
<protein>
    <submittedName>
        <fullName evidence="2">Uncharacterized protein</fullName>
    </submittedName>
</protein>
<dbReference type="AlphaFoldDB" id="A0ABD0VGY5"/>
<keyword evidence="1" id="KW-1133">Transmembrane helix</keyword>
<proteinExistence type="predicted"/>
<comment type="caution">
    <text evidence="2">The sequence shown here is derived from an EMBL/GenBank/DDBJ whole genome shotgun (WGS) entry which is preliminary data.</text>
</comment>
<dbReference type="Proteomes" id="UP001552299">
    <property type="component" value="Unassembled WGS sequence"/>
</dbReference>
<keyword evidence="1" id="KW-0812">Transmembrane</keyword>
<evidence type="ECO:0000313" key="2">
    <source>
        <dbReference type="EMBL" id="KAL0921921.1"/>
    </source>
</evidence>
<reference evidence="2 3" key="1">
    <citation type="journal article" date="2024" name="Plant Biotechnol. J.">
        <title>Dendrobium thyrsiflorum genome and its molecular insights into genes involved in important horticultural traits.</title>
        <authorList>
            <person name="Chen B."/>
            <person name="Wang J.Y."/>
            <person name="Zheng P.J."/>
            <person name="Li K.L."/>
            <person name="Liang Y.M."/>
            <person name="Chen X.F."/>
            <person name="Zhang C."/>
            <person name="Zhao X."/>
            <person name="He X."/>
            <person name="Zhang G.Q."/>
            <person name="Liu Z.J."/>
            <person name="Xu Q."/>
        </authorList>
    </citation>
    <scope>NUCLEOTIDE SEQUENCE [LARGE SCALE GENOMIC DNA]</scope>
    <source>
        <strain evidence="2">GZMU011</strain>
    </source>
</reference>
<keyword evidence="1" id="KW-0472">Membrane</keyword>
<keyword evidence="3" id="KW-1185">Reference proteome</keyword>
<evidence type="ECO:0000313" key="3">
    <source>
        <dbReference type="Proteomes" id="UP001552299"/>
    </source>
</evidence>
<dbReference type="EMBL" id="JANQDX010000006">
    <property type="protein sequence ID" value="KAL0921921.1"/>
    <property type="molecule type" value="Genomic_DNA"/>
</dbReference>
<name>A0ABD0VGY5_DENTH</name>
<accession>A0ABD0VGY5</accession>
<evidence type="ECO:0000256" key="1">
    <source>
        <dbReference type="SAM" id="Phobius"/>
    </source>
</evidence>